<protein>
    <submittedName>
        <fullName evidence="3">dGTP triphosphohydrolase</fullName>
        <ecNumber evidence="3">3.1.5.1</ecNumber>
    </submittedName>
</protein>
<dbReference type="GO" id="GO:0008832">
    <property type="term" value="F:dGTPase activity"/>
    <property type="evidence" value="ECO:0007669"/>
    <property type="project" value="UniProtKB-EC"/>
</dbReference>
<dbReference type="OrthoDB" id="9803619at2"/>
<organism evidence="3 4">
    <name type="scientific">Gynuella sunshinyii YC6258</name>
    <dbReference type="NCBI Taxonomy" id="1445510"/>
    <lineage>
        <taxon>Bacteria</taxon>
        <taxon>Pseudomonadati</taxon>
        <taxon>Pseudomonadota</taxon>
        <taxon>Gammaproteobacteria</taxon>
        <taxon>Oceanospirillales</taxon>
        <taxon>Saccharospirillaceae</taxon>
        <taxon>Gynuella</taxon>
    </lineage>
</organism>
<dbReference type="InterPro" id="IPR003607">
    <property type="entry name" value="HD/PDEase_dom"/>
</dbReference>
<dbReference type="SMART" id="SM00471">
    <property type="entry name" value="HDc"/>
    <property type="match status" value="1"/>
</dbReference>
<dbReference type="EC" id="3.1.5.1" evidence="3"/>
<dbReference type="PROSITE" id="PS51831">
    <property type="entry name" value="HD"/>
    <property type="match status" value="1"/>
</dbReference>
<evidence type="ECO:0000259" key="2">
    <source>
        <dbReference type="PROSITE" id="PS51831"/>
    </source>
</evidence>
<dbReference type="RefSeq" id="WP_044617948.1">
    <property type="nucleotide sequence ID" value="NZ_CP007142.1"/>
</dbReference>
<reference evidence="3 4" key="1">
    <citation type="submission" date="2014-01" db="EMBL/GenBank/DDBJ databases">
        <title>Full genme sequencing of cellulolytic bacterium Gynuella sunshinyii YC6258T gen. nov., sp. nov.</title>
        <authorList>
            <person name="Khan H."/>
            <person name="Chung E.J."/>
            <person name="Chung Y.R."/>
        </authorList>
    </citation>
    <scope>NUCLEOTIDE SEQUENCE [LARGE SCALE GENOMIC DNA]</scope>
    <source>
        <strain evidence="3 4">YC6258</strain>
    </source>
</reference>
<dbReference type="HOGENOM" id="CLU_028163_0_0_6"/>
<dbReference type="InterPro" id="IPR026875">
    <property type="entry name" value="PHydrolase_assoc_dom"/>
</dbReference>
<dbReference type="CDD" id="cd00077">
    <property type="entry name" value="HDc"/>
    <property type="match status" value="1"/>
</dbReference>
<dbReference type="KEGG" id="gsn:YC6258_03712"/>
<dbReference type="PANTHER" id="PTHR11373">
    <property type="entry name" value="DEOXYNUCLEOSIDE TRIPHOSPHATE TRIPHOSPHOHYDROLASE"/>
    <property type="match status" value="1"/>
</dbReference>
<gene>
    <name evidence="3" type="ORF">YC6258_03712</name>
</gene>
<dbReference type="Proteomes" id="UP000032266">
    <property type="component" value="Chromosome"/>
</dbReference>
<feature type="domain" description="HD" evidence="2">
    <location>
        <begin position="57"/>
        <end position="248"/>
    </location>
</feature>
<keyword evidence="4" id="KW-1185">Reference proteome</keyword>
<dbReference type="SUPFAM" id="SSF109604">
    <property type="entry name" value="HD-domain/PDEase-like"/>
    <property type="match status" value="1"/>
</dbReference>
<dbReference type="GO" id="GO:0006203">
    <property type="term" value="P:dGTP catabolic process"/>
    <property type="evidence" value="ECO:0007669"/>
    <property type="project" value="TreeGrafter"/>
</dbReference>
<dbReference type="InterPro" id="IPR006674">
    <property type="entry name" value="HD_domain"/>
</dbReference>
<keyword evidence="1 3" id="KW-0378">Hydrolase</keyword>
<dbReference type="InterPro" id="IPR050135">
    <property type="entry name" value="dGTPase-like"/>
</dbReference>
<dbReference type="NCBIfam" id="TIGR01353">
    <property type="entry name" value="dGTP_triPase"/>
    <property type="match status" value="1"/>
</dbReference>
<evidence type="ECO:0000256" key="1">
    <source>
        <dbReference type="ARBA" id="ARBA00022801"/>
    </source>
</evidence>
<dbReference type="InterPro" id="IPR006261">
    <property type="entry name" value="dGTPase"/>
</dbReference>
<dbReference type="Pfam" id="PF13286">
    <property type="entry name" value="HD_assoc"/>
    <property type="match status" value="1"/>
</dbReference>
<dbReference type="AlphaFoldDB" id="A0A0C5VQU2"/>
<dbReference type="EMBL" id="CP007142">
    <property type="protein sequence ID" value="AJQ95748.1"/>
    <property type="molecule type" value="Genomic_DNA"/>
</dbReference>
<dbReference type="PATRIC" id="fig|1445510.3.peg.3686"/>
<proteinExistence type="predicted"/>
<dbReference type="NCBIfam" id="NF041026">
    <property type="entry name" value="antiphage_dGTPase"/>
    <property type="match status" value="1"/>
</dbReference>
<evidence type="ECO:0000313" key="4">
    <source>
        <dbReference type="Proteomes" id="UP000032266"/>
    </source>
</evidence>
<dbReference type="Pfam" id="PF01966">
    <property type="entry name" value="HD"/>
    <property type="match status" value="1"/>
</dbReference>
<dbReference type="PANTHER" id="PTHR11373:SF40">
    <property type="entry name" value="DEOXYGUANOSINETRIPHOSPHATE TRIPHOSPHOHYDROLASE-LIKE PROTEIN 2"/>
    <property type="match status" value="1"/>
</dbReference>
<dbReference type="Gene3D" id="1.10.3210.10">
    <property type="entry name" value="Hypothetical protein af1432"/>
    <property type="match status" value="1"/>
</dbReference>
<dbReference type="STRING" id="1445510.YC6258_03712"/>
<dbReference type="NCBIfam" id="NF003701">
    <property type="entry name" value="PRK05318.1"/>
    <property type="match status" value="1"/>
</dbReference>
<sequence length="440" mass="50498">MDQWVQRQSDRKRSSDTKDEYFFRIDRSRVINSLAFRRLQSKTQVHGVGESEFFRTRLTHSMEVAQVGNSITYRLNYIADQRDCPSKDWLAPVSLIETICLAHDLGHPAFGHNGERTLNFFLHDDGGFEGNGQTFRILSKLGEYSSEFGYNLTRRALLGIIKYPVLHSQLKRQYPKPELLSTTDIRKWSPPKCIHDTEKDTLDWVLNPFSDRDKEQFTSVVEVKGKLKSQYKSFDTSIMECADDIAYGVHDLEDALVMQLLDRHKVCEKLRCELEELSLLVTKSWGSANKSYLSAKLASGKLEDTKAAISSIINIFVRGTTIFKQDKFESPLLDFQCIMDSERKDILGSFKEFVYDQVISQPSVQTLEFKGQKIITDLFIALKSKPYSLLPTIVQEKITEESNLDRIIADYISSMTDIEACKLYQRLFTPEQGSIFAPLV</sequence>
<name>A0A0C5VQU2_9GAMM</name>
<evidence type="ECO:0000313" key="3">
    <source>
        <dbReference type="EMBL" id="AJQ95748.1"/>
    </source>
</evidence>
<accession>A0A0C5VQU2</accession>